<evidence type="ECO:0000313" key="1">
    <source>
        <dbReference type="EMBL" id="KAH7996931.1"/>
    </source>
</evidence>
<sequence length="266" mass="29049">MKLLYVAARTQVLAKLDRIKSFEGDATIFVQGIDPHRTPLSRDRGCHEADWDSAAHYGPELEIPRRTLLRVAGRGAEKTMFAGPGSPRAYCIPRAASLKNLVIRSRRGRFIARSELLTSDWKGLLESQPGKEMPKAFQPEAGRGSGGAQEPQQPSLLTTRVFLVLVRLAAGAAPFKDLAFSASTSRSPQPPATGSRLDPECMEAEEASETDYAARLPSGYMTALEWECDRGAGVPATFLQKRALCSCRPSRRKEPKKSQSAELPPA</sequence>
<protein>
    <submittedName>
        <fullName evidence="1">Uncharacterized protein</fullName>
    </submittedName>
</protein>
<organism evidence="1 2">
    <name type="scientific">Sphaerodactylus townsendi</name>
    <dbReference type="NCBI Taxonomy" id="933632"/>
    <lineage>
        <taxon>Eukaryota</taxon>
        <taxon>Metazoa</taxon>
        <taxon>Chordata</taxon>
        <taxon>Craniata</taxon>
        <taxon>Vertebrata</taxon>
        <taxon>Euteleostomi</taxon>
        <taxon>Lepidosauria</taxon>
        <taxon>Squamata</taxon>
        <taxon>Bifurcata</taxon>
        <taxon>Gekkota</taxon>
        <taxon>Sphaerodactylidae</taxon>
        <taxon>Sphaerodactylus</taxon>
    </lineage>
</organism>
<comment type="caution">
    <text evidence="1">The sequence shown here is derived from an EMBL/GenBank/DDBJ whole genome shotgun (WGS) entry which is preliminary data.</text>
</comment>
<dbReference type="EMBL" id="CM037628">
    <property type="protein sequence ID" value="KAH7996931.1"/>
    <property type="molecule type" value="Genomic_DNA"/>
</dbReference>
<accession>A0ACB8EWD0</accession>
<keyword evidence="2" id="KW-1185">Reference proteome</keyword>
<name>A0ACB8EWD0_9SAUR</name>
<reference evidence="1" key="1">
    <citation type="submission" date="2021-08" db="EMBL/GenBank/DDBJ databases">
        <title>The first chromosome-level gecko genome reveals the dynamic sex chromosomes of Neotropical dwarf geckos (Sphaerodactylidae: Sphaerodactylus).</title>
        <authorList>
            <person name="Pinto B.J."/>
            <person name="Keating S.E."/>
            <person name="Gamble T."/>
        </authorList>
    </citation>
    <scope>NUCLEOTIDE SEQUENCE</scope>
    <source>
        <strain evidence="1">TG3544</strain>
    </source>
</reference>
<gene>
    <name evidence="1" type="ORF">K3G42_012205</name>
</gene>
<dbReference type="Proteomes" id="UP000827872">
    <property type="component" value="Linkage Group LG15"/>
</dbReference>
<proteinExistence type="predicted"/>
<evidence type="ECO:0000313" key="2">
    <source>
        <dbReference type="Proteomes" id="UP000827872"/>
    </source>
</evidence>